<reference evidence="4" key="1">
    <citation type="journal article" date="2019" name="Int. J. Syst. Evol. Microbiol.">
        <title>The Global Catalogue of Microorganisms (GCM) 10K type strain sequencing project: providing services to taxonomists for standard genome sequencing and annotation.</title>
        <authorList>
            <consortium name="The Broad Institute Genomics Platform"/>
            <consortium name="The Broad Institute Genome Sequencing Center for Infectious Disease"/>
            <person name="Wu L."/>
            <person name="Ma J."/>
        </authorList>
    </citation>
    <scope>NUCLEOTIDE SEQUENCE [LARGE SCALE GENOMIC DNA]</scope>
    <source>
        <strain evidence="4">SHR3</strain>
    </source>
</reference>
<sequence>SVGAGPARIEVPPNGIPADGSAGRITPEMVTLAALTQDELDRLVAQVPGGVRNVQDIYPLAPLQEGILFHHLMAEDGDPYLLPSVYGFRQREAVSRFVDTVQQVIGRHDILRTAVYWEGLSQPVQVVQREARLELVELDASDFGTADLAAALEARFDPQHTRLDLGHAPLLRAHLVEDARNGRWLLHILAHHL</sequence>
<gene>
    <name evidence="3" type="ORF">ACFPTN_15060</name>
</gene>
<dbReference type="EMBL" id="JBHSOG010000058">
    <property type="protein sequence ID" value="MFC5770698.1"/>
    <property type="molecule type" value="Genomic_DNA"/>
</dbReference>
<dbReference type="SUPFAM" id="SSF52777">
    <property type="entry name" value="CoA-dependent acyltransferases"/>
    <property type="match status" value="1"/>
</dbReference>
<dbReference type="PANTHER" id="PTHR45527">
    <property type="entry name" value="NONRIBOSOMAL PEPTIDE SYNTHETASE"/>
    <property type="match status" value="1"/>
</dbReference>
<dbReference type="InterPro" id="IPR001242">
    <property type="entry name" value="Condensation_dom"/>
</dbReference>
<dbReference type="Gene3D" id="3.30.559.10">
    <property type="entry name" value="Chloramphenicol acetyltransferase-like domain"/>
    <property type="match status" value="1"/>
</dbReference>
<feature type="non-terminal residue" evidence="3">
    <location>
        <position position="193"/>
    </location>
</feature>
<proteinExistence type="predicted"/>
<dbReference type="Proteomes" id="UP001595974">
    <property type="component" value="Unassembled WGS sequence"/>
</dbReference>
<protein>
    <submittedName>
        <fullName evidence="3">Condensation domain-containing protein</fullName>
    </submittedName>
</protein>
<organism evidence="3 4">
    <name type="scientific">Thauera sinica</name>
    <dbReference type="NCBI Taxonomy" id="2665146"/>
    <lineage>
        <taxon>Bacteria</taxon>
        <taxon>Pseudomonadati</taxon>
        <taxon>Pseudomonadota</taxon>
        <taxon>Betaproteobacteria</taxon>
        <taxon>Rhodocyclales</taxon>
        <taxon>Zoogloeaceae</taxon>
        <taxon>Thauera</taxon>
    </lineage>
</organism>
<dbReference type="PANTHER" id="PTHR45527:SF1">
    <property type="entry name" value="FATTY ACID SYNTHASE"/>
    <property type="match status" value="1"/>
</dbReference>
<feature type="domain" description="Condensation" evidence="2">
    <location>
        <begin position="54"/>
        <end position="193"/>
    </location>
</feature>
<comment type="caution">
    <text evidence="3">The sequence shown here is derived from an EMBL/GenBank/DDBJ whole genome shotgun (WGS) entry which is preliminary data.</text>
</comment>
<evidence type="ECO:0000313" key="4">
    <source>
        <dbReference type="Proteomes" id="UP001595974"/>
    </source>
</evidence>
<evidence type="ECO:0000259" key="2">
    <source>
        <dbReference type="Pfam" id="PF00668"/>
    </source>
</evidence>
<dbReference type="RefSeq" id="WP_385961458.1">
    <property type="nucleotide sequence ID" value="NZ_JBHSOG010000058.1"/>
</dbReference>
<keyword evidence="4" id="KW-1185">Reference proteome</keyword>
<dbReference type="InterPro" id="IPR023213">
    <property type="entry name" value="CAT-like_dom_sf"/>
</dbReference>
<feature type="non-terminal residue" evidence="3">
    <location>
        <position position="1"/>
    </location>
</feature>
<accession>A0ABW1ATR9</accession>
<dbReference type="Pfam" id="PF00668">
    <property type="entry name" value="Condensation"/>
    <property type="match status" value="1"/>
</dbReference>
<feature type="region of interest" description="Disordered" evidence="1">
    <location>
        <begin position="1"/>
        <end position="23"/>
    </location>
</feature>
<name>A0ABW1ATR9_9RHOO</name>
<evidence type="ECO:0000313" key="3">
    <source>
        <dbReference type="EMBL" id="MFC5770698.1"/>
    </source>
</evidence>
<evidence type="ECO:0000256" key="1">
    <source>
        <dbReference type="SAM" id="MobiDB-lite"/>
    </source>
</evidence>